<evidence type="ECO:0000313" key="3">
    <source>
        <dbReference type="Proteomes" id="UP001208938"/>
    </source>
</evidence>
<protein>
    <recommendedName>
        <fullName evidence="4">Secreted protein</fullName>
    </recommendedName>
</protein>
<feature type="signal peptide" evidence="1">
    <location>
        <begin position="1"/>
        <end position="23"/>
    </location>
</feature>
<dbReference type="Proteomes" id="UP001208938">
    <property type="component" value="Unassembled WGS sequence"/>
</dbReference>
<evidence type="ECO:0008006" key="4">
    <source>
        <dbReference type="Google" id="ProtNLM"/>
    </source>
</evidence>
<evidence type="ECO:0000313" key="2">
    <source>
        <dbReference type="EMBL" id="MCW1934393.1"/>
    </source>
</evidence>
<sequence>MTRFALTLAALSTLTLNGSMASASISLNPMPVTPVSASCTPETPCVISLRMLSAPRPAPPIWPCATHNKRPTAFPRLVAADDTCLFLPT</sequence>
<proteinExistence type="predicted"/>
<evidence type="ECO:0000256" key="1">
    <source>
        <dbReference type="SAM" id="SignalP"/>
    </source>
</evidence>
<feature type="chain" id="PRO_5047411739" description="Secreted protein" evidence="1">
    <location>
        <begin position="24"/>
        <end position="89"/>
    </location>
</feature>
<keyword evidence="3" id="KW-1185">Reference proteome</keyword>
<keyword evidence="1" id="KW-0732">Signal</keyword>
<reference evidence="2 3" key="1">
    <citation type="submission" date="2022-10" db="EMBL/GenBank/DDBJ databases">
        <title>Pararhodobacter sp. nov., isolated from marine algae.</title>
        <authorList>
            <person name="Choi B.J."/>
            <person name="Kim J.M."/>
            <person name="Lee J.K."/>
            <person name="Choi D.G."/>
            <person name="Jeon C.O."/>
        </authorList>
    </citation>
    <scope>NUCLEOTIDE SEQUENCE [LARGE SCALE GENOMIC DNA]</scope>
    <source>
        <strain evidence="2 3">ZQ420</strain>
    </source>
</reference>
<accession>A0ABT3H3W0</accession>
<gene>
    <name evidence="2" type="ORF">OKW52_19580</name>
</gene>
<organism evidence="2 3">
    <name type="scientific">Pararhodobacter zhoushanensis</name>
    <dbReference type="NCBI Taxonomy" id="2479545"/>
    <lineage>
        <taxon>Bacteria</taxon>
        <taxon>Pseudomonadati</taxon>
        <taxon>Pseudomonadota</taxon>
        <taxon>Alphaproteobacteria</taxon>
        <taxon>Rhodobacterales</taxon>
        <taxon>Paracoccaceae</taxon>
        <taxon>Pararhodobacter</taxon>
    </lineage>
</organism>
<dbReference type="EMBL" id="JAPDFL010000001">
    <property type="protein sequence ID" value="MCW1934393.1"/>
    <property type="molecule type" value="Genomic_DNA"/>
</dbReference>
<dbReference type="RefSeq" id="WP_264507192.1">
    <property type="nucleotide sequence ID" value="NZ_JAPDFL010000001.1"/>
</dbReference>
<comment type="caution">
    <text evidence="2">The sequence shown here is derived from an EMBL/GenBank/DDBJ whole genome shotgun (WGS) entry which is preliminary data.</text>
</comment>
<name>A0ABT3H3W0_9RHOB</name>